<evidence type="ECO:0000313" key="2">
    <source>
        <dbReference type="Proteomes" id="UP000006693"/>
    </source>
</evidence>
<sequence length="145" mass="15240">MTGDRLARTAWRVNSPTSAAFAADALEQPFTLAGPAAMTGRRSLTPAGAPGTSACMMTSGGAKRAALSFPPAAASELRDRRAWSSCARLAAISRRCRIWAIRISSVVAKRQSSPQLIDEPGSDRLIKVEMLGDLLSGSCKYATVG</sequence>
<dbReference type="EMBL" id="CP000010">
    <property type="protein sequence ID" value="AAU47694.1"/>
    <property type="molecule type" value="Genomic_DNA"/>
</dbReference>
<evidence type="ECO:0000313" key="1">
    <source>
        <dbReference type="EMBL" id="AAU47694.1"/>
    </source>
</evidence>
<dbReference type="KEGG" id="bma:BMA1477"/>
<dbReference type="AlphaFoldDB" id="A0A0H2WF20"/>
<dbReference type="HOGENOM" id="CLU_1783239_0_0_4"/>
<proteinExistence type="predicted"/>
<keyword evidence="2" id="KW-1185">Reference proteome</keyword>
<accession>A0A0H2WF20</accession>
<gene>
    <name evidence="1" type="ordered locus">BMA1477</name>
</gene>
<name>A0A0H2WF20_BURMA</name>
<reference evidence="1 2" key="1">
    <citation type="journal article" date="2004" name="Proc. Natl. Acad. Sci. U.S.A.">
        <title>Structural flexibility in the Burkholderia mallei genome.</title>
        <authorList>
            <person name="Nierman W.C."/>
            <person name="DeShazer D."/>
            <person name="Kim H.S."/>
            <person name="Tettelin H."/>
            <person name="Nelson K.E."/>
            <person name="Feldblyum T."/>
            <person name="Ulrich R.L."/>
            <person name="Ronning C.M."/>
            <person name="Brinkac L.M."/>
            <person name="Daugherty S.C."/>
            <person name="Davidsen T.D."/>
            <person name="Deboy R.T."/>
            <person name="Dimitrov G."/>
            <person name="Dodson R.J."/>
            <person name="Durkin A.S."/>
            <person name="Gwinn M.L."/>
            <person name="Haft D.H."/>
            <person name="Khouri H."/>
            <person name="Kolonay J.F."/>
            <person name="Madupu R."/>
            <person name="Mohammoud Y."/>
            <person name="Nelson W.C."/>
            <person name="Radune D."/>
            <person name="Romero C.M."/>
            <person name="Sarria S."/>
            <person name="Selengut J."/>
            <person name="Shamblin C."/>
            <person name="Sullivan S.A."/>
            <person name="White O."/>
            <person name="Yu Y."/>
            <person name="Zafar N."/>
            <person name="Zhou L."/>
            <person name="Fraser C.M."/>
        </authorList>
    </citation>
    <scope>NUCLEOTIDE SEQUENCE [LARGE SCALE GENOMIC DNA]</scope>
    <source>
        <strain evidence="1 2">ATCC 23344</strain>
    </source>
</reference>
<dbReference type="Proteomes" id="UP000006693">
    <property type="component" value="Chromosome 1"/>
</dbReference>
<protein>
    <submittedName>
        <fullName evidence="1">Uncharacterized protein</fullName>
    </submittedName>
</protein>
<organism evidence="1 2">
    <name type="scientific">Burkholderia mallei (strain ATCC 23344)</name>
    <dbReference type="NCBI Taxonomy" id="243160"/>
    <lineage>
        <taxon>Bacteria</taxon>
        <taxon>Pseudomonadati</taxon>
        <taxon>Pseudomonadota</taxon>
        <taxon>Betaproteobacteria</taxon>
        <taxon>Burkholderiales</taxon>
        <taxon>Burkholderiaceae</taxon>
        <taxon>Burkholderia</taxon>
        <taxon>pseudomallei group</taxon>
    </lineage>
</organism>